<name>Q144N2_PARXL</name>
<dbReference type="eggNOG" id="COG1269">
    <property type="taxonomic scope" value="Bacteria"/>
</dbReference>
<feature type="transmembrane region" description="Helical" evidence="1">
    <location>
        <begin position="338"/>
        <end position="355"/>
    </location>
</feature>
<evidence type="ECO:0000313" key="3">
    <source>
        <dbReference type="Proteomes" id="UP000001817"/>
    </source>
</evidence>
<accession>Q144N2</accession>
<protein>
    <recommendedName>
        <fullName evidence="4">Transmembrane protein</fullName>
    </recommendedName>
</protein>
<reference evidence="2 3" key="1">
    <citation type="journal article" date="2006" name="Proc. Natl. Acad. Sci. U.S.A.">
        <title>Burkholderia xenovorans LB400 harbors a multi-replicon, 9.73-Mbp genome shaped for versatility.</title>
        <authorList>
            <person name="Chain P.S."/>
            <person name="Denef V.J."/>
            <person name="Konstantinidis K.T."/>
            <person name="Vergez L.M."/>
            <person name="Agullo L."/>
            <person name="Reyes V.L."/>
            <person name="Hauser L."/>
            <person name="Cordova M."/>
            <person name="Gomez L."/>
            <person name="Gonzalez M."/>
            <person name="Land M."/>
            <person name="Lao V."/>
            <person name="Larimer F."/>
            <person name="LiPuma J.J."/>
            <person name="Mahenthiralingam E."/>
            <person name="Malfatti S.A."/>
            <person name="Marx C.J."/>
            <person name="Parnell J.J."/>
            <person name="Ramette A."/>
            <person name="Richardson P."/>
            <person name="Seeger M."/>
            <person name="Smith D."/>
            <person name="Spilker T."/>
            <person name="Sul W.J."/>
            <person name="Tsoi T.V."/>
            <person name="Ulrich L.E."/>
            <person name="Zhulin I.B."/>
            <person name="Tiedje J.M."/>
        </authorList>
    </citation>
    <scope>NUCLEOTIDE SEQUENCE [LARGE SCALE GENOMIC DNA]</scope>
    <source>
        <strain evidence="2 3">LB400</strain>
    </source>
</reference>
<feature type="transmembrane region" description="Helical" evidence="1">
    <location>
        <begin position="314"/>
        <end position="331"/>
    </location>
</feature>
<gene>
    <name evidence="2" type="ORF">Bxe_A3791</name>
</gene>
<keyword evidence="1" id="KW-0472">Membrane</keyword>
<feature type="transmembrane region" description="Helical" evidence="1">
    <location>
        <begin position="91"/>
        <end position="113"/>
    </location>
</feature>
<dbReference type="Proteomes" id="UP000001817">
    <property type="component" value="Chromosome 1"/>
</dbReference>
<feature type="transmembrane region" description="Helical" evidence="1">
    <location>
        <begin position="20"/>
        <end position="39"/>
    </location>
</feature>
<feature type="transmembrane region" description="Helical" evidence="1">
    <location>
        <begin position="162"/>
        <end position="181"/>
    </location>
</feature>
<evidence type="ECO:0000256" key="1">
    <source>
        <dbReference type="SAM" id="Phobius"/>
    </source>
</evidence>
<dbReference type="STRING" id="266265.Bxe_A3791"/>
<dbReference type="EMBL" id="CP000270">
    <property type="protein sequence ID" value="ABE29207.1"/>
    <property type="molecule type" value="Genomic_DNA"/>
</dbReference>
<organism evidence="2 3">
    <name type="scientific">Paraburkholderia xenovorans (strain LB400)</name>
    <dbReference type="NCBI Taxonomy" id="266265"/>
    <lineage>
        <taxon>Bacteria</taxon>
        <taxon>Pseudomonadati</taxon>
        <taxon>Pseudomonadota</taxon>
        <taxon>Betaproteobacteria</taxon>
        <taxon>Burkholderiales</taxon>
        <taxon>Burkholderiaceae</taxon>
        <taxon>Paraburkholderia</taxon>
    </lineage>
</organism>
<feature type="transmembrane region" description="Helical" evidence="1">
    <location>
        <begin position="210"/>
        <end position="229"/>
    </location>
</feature>
<evidence type="ECO:0008006" key="4">
    <source>
        <dbReference type="Google" id="ProtNLM"/>
    </source>
</evidence>
<keyword evidence="1" id="KW-0812">Transmembrane</keyword>
<feature type="transmembrane region" description="Helical" evidence="1">
    <location>
        <begin position="133"/>
        <end position="150"/>
    </location>
</feature>
<feature type="transmembrane region" description="Helical" evidence="1">
    <location>
        <begin position="260"/>
        <end position="281"/>
    </location>
</feature>
<feature type="transmembrane region" description="Helical" evidence="1">
    <location>
        <begin position="290"/>
        <end position="308"/>
    </location>
</feature>
<proteinExistence type="predicted"/>
<dbReference type="AlphaFoldDB" id="Q144N2"/>
<sequence>MDSTPSQIQSSTTSTRGPFAAPLAIFALVLSALLVIPFLPAMPSSGLDASWGYALNEAIDRRIVFGKDLIFTFGPLGSAYTQMYHPATDGIMLLTCTVLSVALCAGFAVLAIPRRPLALLLLPVVLATAQSRDAIFVAIPFCMAMATFVVTRRGRGGVTRALPKPVCAALIFIGAACGMLPLVKGSFVAVTLFLCCCSIVLLARARHFKLAVAIPIVVLVSMVGCWIGVGQSLFTLPNFFIAQLPIISGYAGAMSSEGSFWVVAIWLLPTAAALAIVYFCLSRGEGADGVVLWIGVLGYFFITFKASFVRQDDGHLYTALAALSLVSLIFVMSVRLRIALLYAVLAFFSWSSIEIQTNNFHPRQTAMSTWYAVHRTAVGMKLRLASPRRLRTDFDNANSAIRAAFPIGKVEEPVDIYPTELAPIFAHDLKWAGRPVPQSYSAYTPTLDLKDAEHLKGANAPRTVFYSVASIDLRLPSLEDSSSLPILLTQYRVAGRSETALQFVRSPHPAAIDFRKLDEREAELNKDINVPPSRDPVLAKIVVRQTILGKLMSAAFKLPSLYIETKFEDGRVQRNRFIPGMAKNGFVVAPYVGSVDSVVDIAADMSTKEVKQIRIVGSEAGYWRKKIHVEFFSFPVSPQDTAMSLAGVAPKSASPALLHGVSSTLAQCYLESINGVSKAKFPADGVETGNAASVVGWASPSTEKGIAPDEIWLALASESGATEFYKARIKERSDVAAAFHHAEMANVGFNVKVRETATGPMSISILTVREGVVQDCGIRQRVIFAK</sequence>
<keyword evidence="1" id="KW-1133">Transmembrane helix</keyword>
<evidence type="ECO:0000313" key="2">
    <source>
        <dbReference type="EMBL" id="ABE29207.1"/>
    </source>
</evidence>
<keyword evidence="3" id="KW-1185">Reference proteome</keyword>
<dbReference type="KEGG" id="bxe:Bxe_A3791"/>